<dbReference type="Pfam" id="PF01909">
    <property type="entry name" value="NTP_transf_2"/>
    <property type="match status" value="1"/>
</dbReference>
<evidence type="ECO:0000256" key="8">
    <source>
        <dbReference type="ARBA" id="ARBA00022842"/>
    </source>
</evidence>
<dbReference type="EC" id="2.7.7.108" evidence="9"/>
<dbReference type="GO" id="GO:0046872">
    <property type="term" value="F:metal ion binding"/>
    <property type="evidence" value="ECO:0007669"/>
    <property type="project" value="UniProtKB-KW"/>
</dbReference>
<dbReference type="GO" id="GO:0005524">
    <property type="term" value="F:ATP binding"/>
    <property type="evidence" value="ECO:0007669"/>
    <property type="project" value="UniProtKB-KW"/>
</dbReference>
<dbReference type="InterPro" id="IPR043519">
    <property type="entry name" value="NT_sf"/>
</dbReference>
<accession>A0A811T678</accession>
<dbReference type="PANTHER" id="PTHR33571:SF19">
    <property type="entry name" value="PROTEIN ADENYLYLTRANSFERASE MJ0128-RELATED"/>
    <property type="match status" value="1"/>
</dbReference>
<keyword evidence="7" id="KW-0067">ATP-binding</keyword>
<dbReference type="AlphaFoldDB" id="A0A811T678"/>
<comment type="cofactor">
    <cofactor evidence="1">
        <name>Mg(2+)</name>
        <dbReference type="ChEBI" id="CHEBI:18420"/>
    </cofactor>
</comment>
<dbReference type="GO" id="GO:0070733">
    <property type="term" value="F:AMPylase activity"/>
    <property type="evidence" value="ECO:0007669"/>
    <property type="project" value="UniProtKB-EC"/>
</dbReference>
<evidence type="ECO:0000313" key="15">
    <source>
        <dbReference type="Proteomes" id="UP000612009"/>
    </source>
</evidence>
<evidence type="ECO:0000256" key="11">
    <source>
        <dbReference type="ARBA" id="ARBA00047518"/>
    </source>
</evidence>
<protein>
    <recommendedName>
        <fullName evidence="9">protein adenylyltransferase</fullName>
        <ecNumber evidence="9">2.7.7.108</ecNumber>
    </recommendedName>
</protein>
<keyword evidence="5" id="KW-0479">Metal-binding</keyword>
<keyword evidence="4" id="KW-0548">Nucleotidyltransferase</keyword>
<keyword evidence="3 14" id="KW-0808">Transferase</keyword>
<evidence type="ECO:0000313" key="14">
    <source>
        <dbReference type="EMBL" id="CAD6492744.1"/>
    </source>
</evidence>
<comment type="similarity">
    <text evidence="10">Belongs to the MntA antitoxin family.</text>
</comment>
<evidence type="ECO:0000256" key="12">
    <source>
        <dbReference type="ARBA" id="ARBA00048696"/>
    </source>
</evidence>
<evidence type="ECO:0000256" key="1">
    <source>
        <dbReference type="ARBA" id="ARBA00001946"/>
    </source>
</evidence>
<evidence type="ECO:0000256" key="5">
    <source>
        <dbReference type="ARBA" id="ARBA00022723"/>
    </source>
</evidence>
<dbReference type="SUPFAM" id="SSF81301">
    <property type="entry name" value="Nucleotidyltransferase"/>
    <property type="match status" value="1"/>
</dbReference>
<dbReference type="Gene3D" id="3.30.460.10">
    <property type="entry name" value="Beta Polymerase, domain 2"/>
    <property type="match status" value="1"/>
</dbReference>
<evidence type="ECO:0000256" key="10">
    <source>
        <dbReference type="ARBA" id="ARBA00038276"/>
    </source>
</evidence>
<evidence type="ECO:0000259" key="13">
    <source>
        <dbReference type="Pfam" id="PF01909"/>
    </source>
</evidence>
<dbReference type="InterPro" id="IPR002934">
    <property type="entry name" value="Polymerase_NTP_transf_dom"/>
</dbReference>
<name>A0A811T678_9EURY</name>
<sequence length="110" mass="12533">MATTYNVSYLRTKFSDKIKRILKKHESELREKCGIKEIGVFGSYMRGKEKKGSDIDILVEFYPDAGMDLITFVELEKYLSDLLGVKVDLVMKSALKPQIGKHILKGAVYI</sequence>
<comment type="caution">
    <text evidence="14">The sequence shown here is derived from an EMBL/GenBank/DDBJ whole genome shotgun (WGS) entry which is preliminary data.</text>
</comment>
<evidence type="ECO:0000256" key="3">
    <source>
        <dbReference type="ARBA" id="ARBA00022679"/>
    </source>
</evidence>
<dbReference type="PANTHER" id="PTHR33571">
    <property type="entry name" value="SSL8005 PROTEIN"/>
    <property type="match status" value="1"/>
</dbReference>
<dbReference type="EMBL" id="CAJHIR010000016">
    <property type="protein sequence ID" value="CAD6492744.1"/>
    <property type="molecule type" value="Genomic_DNA"/>
</dbReference>
<comment type="catalytic activity">
    <reaction evidence="12">
        <text>L-tyrosyl-[protein] + ATP = O-(5'-adenylyl)-L-tyrosyl-[protein] + diphosphate</text>
        <dbReference type="Rhea" id="RHEA:54288"/>
        <dbReference type="Rhea" id="RHEA-COMP:10136"/>
        <dbReference type="Rhea" id="RHEA-COMP:13846"/>
        <dbReference type="ChEBI" id="CHEBI:30616"/>
        <dbReference type="ChEBI" id="CHEBI:33019"/>
        <dbReference type="ChEBI" id="CHEBI:46858"/>
        <dbReference type="ChEBI" id="CHEBI:83624"/>
        <dbReference type="EC" id="2.7.7.108"/>
    </reaction>
</comment>
<keyword evidence="6" id="KW-0547">Nucleotide-binding</keyword>
<gene>
    <name evidence="14" type="ORF">LAKADJCE_00366</name>
</gene>
<dbReference type="InterPro" id="IPR052038">
    <property type="entry name" value="Type-VII_TA_antitoxin"/>
</dbReference>
<evidence type="ECO:0000256" key="2">
    <source>
        <dbReference type="ARBA" id="ARBA00022649"/>
    </source>
</evidence>
<reference evidence="14" key="1">
    <citation type="submission" date="2020-10" db="EMBL/GenBank/DDBJ databases">
        <authorList>
            <person name="Hahn C.J."/>
            <person name="Laso-Perez R."/>
            <person name="Vulcano F."/>
            <person name="Vaziourakis K.-M."/>
            <person name="Stokke R."/>
            <person name="Steen I.H."/>
            <person name="Teske A."/>
            <person name="Boetius A."/>
            <person name="Liebeke M."/>
            <person name="Amann R."/>
            <person name="Knittel K."/>
        </authorList>
    </citation>
    <scope>NUCLEOTIDE SEQUENCE</scope>
    <source>
        <strain evidence="14">Gfbio:e3339647-f889-4370-9287-4fb5cb688e4c:AG392J18_GoMArc1</strain>
    </source>
</reference>
<dbReference type="CDD" id="cd05403">
    <property type="entry name" value="NT_KNTase_like"/>
    <property type="match status" value="1"/>
</dbReference>
<dbReference type="Proteomes" id="UP000612009">
    <property type="component" value="Unassembled WGS sequence"/>
</dbReference>
<evidence type="ECO:0000256" key="7">
    <source>
        <dbReference type="ARBA" id="ARBA00022840"/>
    </source>
</evidence>
<keyword evidence="8" id="KW-0460">Magnesium</keyword>
<proteinExistence type="inferred from homology"/>
<keyword evidence="2" id="KW-1277">Toxin-antitoxin system</keyword>
<comment type="catalytic activity">
    <reaction evidence="11">
        <text>O-(5'-adenylyl)-L-tyrosyl-[protein] + ATP = O-[5'-(adenylyl-(5'-&gt;3')-adenylyl)]-L-tyrosyl-[protein] + diphosphate</text>
        <dbReference type="Rhea" id="RHEA:66528"/>
        <dbReference type="Rhea" id="RHEA-COMP:13846"/>
        <dbReference type="Rhea" id="RHEA-COMP:17046"/>
        <dbReference type="ChEBI" id="CHEBI:30616"/>
        <dbReference type="ChEBI" id="CHEBI:33019"/>
        <dbReference type="ChEBI" id="CHEBI:83624"/>
        <dbReference type="ChEBI" id="CHEBI:167160"/>
    </reaction>
</comment>
<evidence type="ECO:0000256" key="9">
    <source>
        <dbReference type="ARBA" id="ARBA00034531"/>
    </source>
</evidence>
<evidence type="ECO:0000256" key="4">
    <source>
        <dbReference type="ARBA" id="ARBA00022695"/>
    </source>
</evidence>
<evidence type="ECO:0000256" key="6">
    <source>
        <dbReference type="ARBA" id="ARBA00022741"/>
    </source>
</evidence>
<feature type="domain" description="Polymerase nucleotidyl transferase" evidence="13">
    <location>
        <begin position="22"/>
        <end position="109"/>
    </location>
</feature>
<organism evidence="14 15">
    <name type="scientific">Candidatus Argoarchaeum ethanivorans</name>
    <dbReference type="NCBI Taxonomy" id="2608793"/>
    <lineage>
        <taxon>Archaea</taxon>
        <taxon>Methanobacteriati</taxon>
        <taxon>Methanobacteriota</taxon>
        <taxon>Stenosarchaea group</taxon>
        <taxon>Methanomicrobia</taxon>
        <taxon>Methanosarcinales</taxon>
        <taxon>Methanosarcinales incertae sedis</taxon>
        <taxon>GOM Arc I cluster</taxon>
        <taxon>Candidatus Argoarchaeum</taxon>
    </lineage>
</organism>